<proteinExistence type="predicted"/>
<feature type="domain" description="C2H2-type" evidence="2">
    <location>
        <begin position="385"/>
        <end position="406"/>
    </location>
</feature>
<dbReference type="PROSITE" id="PS00028">
    <property type="entry name" value="ZINC_FINGER_C2H2_1"/>
    <property type="match status" value="1"/>
</dbReference>
<organism evidence="3">
    <name type="scientific">Aedes aegypti</name>
    <name type="common">Yellowfever mosquito</name>
    <name type="synonym">Culex aegypti</name>
    <dbReference type="NCBI Taxonomy" id="7159"/>
    <lineage>
        <taxon>Eukaryota</taxon>
        <taxon>Metazoa</taxon>
        <taxon>Ecdysozoa</taxon>
        <taxon>Arthropoda</taxon>
        <taxon>Hexapoda</taxon>
        <taxon>Insecta</taxon>
        <taxon>Pterygota</taxon>
        <taxon>Neoptera</taxon>
        <taxon>Endopterygota</taxon>
        <taxon>Diptera</taxon>
        <taxon>Nematocera</taxon>
        <taxon>Culicoidea</taxon>
        <taxon>Culicidae</taxon>
        <taxon>Culicinae</taxon>
        <taxon>Aedini</taxon>
        <taxon>Aedes</taxon>
        <taxon>Stegomyia</taxon>
    </lineage>
</organism>
<dbReference type="VEuPathDB" id="VectorBase:AAEL019961"/>
<dbReference type="eggNOG" id="ENOG502T93Z">
    <property type="taxonomic scope" value="Eukaryota"/>
</dbReference>
<protein>
    <submittedName>
        <fullName evidence="3">AAEL008772-PA</fullName>
    </submittedName>
</protein>
<reference evidence="3" key="1">
    <citation type="submission" date="2005-10" db="EMBL/GenBank/DDBJ databases">
        <authorList>
            <person name="Loftus B.J."/>
            <person name="Nene V.M."/>
            <person name="Hannick L.I."/>
            <person name="Bidwell S."/>
            <person name="Haas B."/>
            <person name="Amedeo P."/>
            <person name="Orvis J."/>
            <person name="Wortman J.R."/>
            <person name="White O.R."/>
            <person name="Salzberg S."/>
            <person name="Shumway M."/>
            <person name="Koo H."/>
            <person name="Zhao Y."/>
            <person name="Holmes M."/>
            <person name="Miller J."/>
            <person name="Schatz M."/>
            <person name="Pop M."/>
            <person name="Pai G."/>
            <person name="Utterback T."/>
            <person name="Rogers Y.-H."/>
            <person name="Kravitz S."/>
            <person name="Fraser C.M."/>
        </authorList>
    </citation>
    <scope>NUCLEOTIDE SEQUENCE</scope>
    <source>
        <strain evidence="3">Liverpool</strain>
    </source>
</reference>
<feature type="coiled-coil region" evidence="1">
    <location>
        <begin position="10"/>
        <end position="37"/>
    </location>
</feature>
<sequence>MQILQHLEEQRKLSRLRAEVAAKLKQLDKEQEYLKQRYDLLMQLADEKDSSSRRSGVSSKRTGISVKSKRDQLEKWLKGAAVDEAGQSKPSYLRRNSQGVGVSTMPAVPTSAAQQFESPVPLQPSTIVSNAVLSGLQDLRIRNPNSILEALPTASSALGTIVSAAPIMTSHISIGSSGLMPTVYGSHPYYTAAPMRYVAPTKATEGFVQANQSQSSSSCAQPQGIPVDATVFQGNISTRNQGVPVGDYSDGDALKLLCSECVAQITKCASGKASVQQMETIGQRFRSMEGNARMFIRGQSLQIGSSPNSSINSPFGMSTPKVATVHPVSASTGQKRTARDADLDWLLSQQPSTSGTRRPQKKVIVREIHLDEEDDERETVVKTKCPFCQMTYIRHTALLKHIESIHPEKEIKYKSCEWCSRKFLNAAELKAHKCAKKRSSGGGWWGWRRRGWW</sequence>
<keyword evidence="1" id="KW-0175">Coiled coil</keyword>
<dbReference type="EMBL" id="CH477533">
    <property type="protein sequence ID" value="EAT39430.1"/>
    <property type="molecule type" value="Genomic_DNA"/>
</dbReference>
<dbReference type="HOGENOM" id="CLU_604409_0_0_1"/>
<dbReference type="PaxDb" id="7159-AAEL008772-PA"/>
<evidence type="ECO:0000259" key="2">
    <source>
        <dbReference type="PROSITE" id="PS00028"/>
    </source>
</evidence>
<dbReference type="AlphaFoldDB" id="Q16XS5"/>
<dbReference type="Gene3D" id="3.30.160.60">
    <property type="entry name" value="Classic Zinc Finger"/>
    <property type="match status" value="1"/>
</dbReference>
<gene>
    <name evidence="3" type="ORF">AaeL_AAEL008772</name>
</gene>
<name>Q16XS5_AEDAE</name>
<accession>Q16XS5</accession>
<evidence type="ECO:0000256" key="1">
    <source>
        <dbReference type="SAM" id="Coils"/>
    </source>
</evidence>
<evidence type="ECO:0000313" key="3">
    <source>
        <dbReference type="EMBL" id="EAT39430.1"/>
    </source>
</evidence>
<dbReference type="InterPro" id="IPR013087">
    <property type="entry name" value="Znf_C2H2_type"/>
</dbReference>
<reference evidence="3" key="2">
    <citation type="journal article" date="2007" name="Science">
        <title>Genome sequence of Aedes aegypti, a major arbovirus vector.</title>
        <authorList>
            <person name="Nene V."/>
            <person name="Wortman J.R."/>
            <person name="Lawson D."/>
            <person name="Haas B."/>
            <person name="Kodira C."/>
            <person name="Tu Z.J."/>
            <person name="Loftus B."/>
            <person name="Xi Z."/>
            <person name="Megy K."/>
            <person name="Grabherr M."/>
            <person name="Ren Q."/>
            <person name="Zdobnov E.M."/>
            <person name="Lobo N.F."/>
            <person name="Campbell K.S."/>
            <person name="Brown S.E."/>
            <person name="Bonaldo M.F."/>
            <person name="Zhu J."/>
            <person name="Sinkins S.P."/>
            <person name="Hogenkamp D.G."/>
            <person name="Amedeo P."/>
            <person name="Arensburger P."/>
            <person name="Atkinson P.W."/>
            <person name="Bidwell S."/>
            <person name="Biedler J."/>
            <person name="Birney E."/>
            <person name="Bruggner R.V."/>
            <person name="Costas J."/>
            <person name="Coy M.R."/>
            <person name="Crabtree J."/>
            <person name="Crawford M."/>
            <person name="Debruyn B."/>
            <person name="Decaprio D."/>
            <person name="Eiglmeier K."/>
            <person name="Eisenstadt E."/>
            <person name="El-Dorry H."/>
            <person name="Gelbart W.M."/>
            <person name="Gomes S.L."/>
            <person name="Hammond M."/>
            <person name="Hannick L.I."/>
            <person name="Hogan J.R."/>
            <person name="Holmes M.H."/>
            <person name="Jaffe D."/>
            <person name="Johnston J.S."/>
            <person name="Kennedy R.C."/>
            <person name="Koo H."/>
            <person name="Kravitz S."/>
            <person name="Kriventseva E.V."/>
            <person name="Kulp D."/>
            <person name="Labutti K."/>
            <person name="Lee E."/>
            <person name="Li S."/>
            <person name="Lovin D.D."/>
            <person name="Mao C."/>
            <person name="Mauceli E."/>
            <person name="Menck C.F."/>
            <person name="Miller J.R."/>
            <person name="Montgomery P."/>
            <person name="Mori A."/>
            <person name="Nascimento A.L."/>
            <person name="Naveira H.F."/>
            <person name="Nusbaum C."/>
            <person name="O'leary S."/>
            <person name="Orvis J."/>
            <person name="Pertea M."/>
            <person name="Quesneville H."/>
            <person name="Reidenbach K.R."/>
            <person name="Rogers Y.H."/>
            <person name="Roth C.W."/>
            <person name="Schneider J.R."/>
            <person name="Schatz M."/>
            <person name="Shumway M."/>
            <person name="Stanke M."/>
            <person name="Stinson E.O."/>
            <person name="Tubio J.M."/>
            <person name="Vanzee J.P."/>
            <person name="Verjovski-Almeida S."/>
            <person name="Werner D."/>
            <person name="White O."/>
            <person name="Wyder S."/>
            <person name="Zeng Q."/>
            <person name="Zhao Q."/>
            <person name="Zhao Y."/>
            <person name="Hill C.A."/>
            <person name="Raikhel A.S."/>
            <person name="Soares M.B."/>
            <person name="Knudson D.L."/>
            <person name="Lee N.H."/>
            <person name="Galagan J."/>
            <person name="Salzberg S.L."/>
            <person name="Paulsen I.T."/>
            <person name="Dimopoulos G."/>
            <person name="Collins F.H."/>
            <person name="Birren B."/>
            <person name="Fraser-Liggett C.M."/>
            <person name="Severson D.W."/>
        </authorList>
    </citation>
    <scope>NUCLEOTIDE SEQUENCE [LARGE SCALE GENOMIC DNA]</scope>
    <source>
        <strain evidence="3">Liverpool</strain>
    </source>
</reference>
<reference evidence="3" key="3">
    <citation type="submission" date="2012-09" db="EMBL/GenBank/DDBJ databases">
        <authorList>
            <consortium name="VectorBase"/>
        </authorList>
    </citation>
    <scope>NUCLEOTIDE SEQUENCE</scope>
    <source>
        <strain evidence="3">Liverpool</strain>
    </source>
</reference>